<feature type="compositionally biased region" description="Low complexity" evidence="1">
    <location>
        <begin position="126"/>
        <end position="145"/>
    </location>
</feature>
<proteinExistence type="predicted"/>
<sequence length="175" mass="19707">MSQQATSMAKKRVWWLTEEDGRIHVYVAEGQGTSKKVSKLLNKKTEEAFGHVKECRAVGDKFIKFLFHKKDGRPDAYLLERTKFEYNRSDFSRQLKENASNQEFVKMFSDICSSMAIASCSNTSGSSNEQLSLSSSSDDGDSSVSCQAESVHISLLEMTKKKKEQEKKIDKVSGN</sequence>
<keyword evidence="2" id="KW-1185">Reference proteome</keyword>
<evidence type="ECO:0000313" key="2">
    <source>
        <dbReference type="Proteomes" id="UP000694865"/>
    </source>
</evidence>
<name>A0ABM0MMM3_SACKO</name>
<dbReference type="RefSeq" id="XP_006821264.1">
    <property type="nucleotide sequence ID" value="XM_006821201.1"/>
</dbReference>
<dbReference type="GeneID" id="102800891"/>
<evidence type="ECO:0000313" key="3">
    <source>
        <dbReference type="RefSeq" id="XP_006821264.1"/>
    </source>
</evidence>
<reference evidence="3" key="1">
    <citation type="submission" date="2025-08" db="UniProtKB">
        <authorList>
            <consortium name="RefSeq"/>
        </authorList>
    </citation>
    <scope>IDENTIFICATION</scope>
    <source>
        <tissue evidence="3">Testes</tissue>
    </source>
</reference>
<evidence type="ECO:0000256" key="1">
    <source>
        <dbReference type="SAM" id="MobiDB-lite"/>
    </source>
</evidence>
<organism evidence="2 3">
    <name type="scientific">Saccoglossus kowalevskii</name>
    <name type="common">Acorn worm</name>
    <dbReference type="NCBI Taxonomy" id="10224"/>
    <lineage>
        <taxon>Eukaryota</taxon>
        <taxon>Metazoa</taxon>
        <taxon>Hemichordata</taxon>
        <taxon>Enteropneusta</taxon>
        <taxon>Harrimaniidae</taxon>
        <taxon>Saccoglossus</taxon>
    </lineage>
</organism>
<protein>
    <submittedName>
        <fullName evidence="3">Uncharacterized protein LOC102800891</fullName>
    </submittedName>
</protein>
<accession>A0ABM0MMM3</accession>
<feature type="region of interest" description="Disordered" evidence="1">
    <location>
        <begin position="126"/>
        <end position="146"/>
    </location>
</feature>
<gene>
    <name evidence="3" type="primary">LOC102800891</name>
</gene>
<dbReference type="Proteomes" id="UP000694865">
    <property type="component" value="Unplaced"/>
</dbReference>